<dbReference type="Pfam" id="PF03692">
    <property type="entry name" value="CxxCxxCC"/>
    <property type="match status" value="1"/>
</dbReference>
<protein>
    <submittedName>
        <fullName evidence="1">YkgJ family cysteine cluster protein</fullName>
    </submittedName>
</protein>
<organism evidence="1 2">
    <name type="scientific">Desulfovibrio legallii</name>
    <dbReference type="NCBI Taxonomy" id="571438"/>
    <lineage>
        <taxon>Bacteria</taxon>
        <taxon>Pseudomonadati</taxon>
        <taxon>Thermodesulfobacteriota</taxon>
        <taxon>Desulfovibrionia</taxon>
        <taxon>Desulfovibrionales</taxon>
        <taxon>Desulfovibrionaceae</taxon>
        <taxon>Desulfovibrio</taxon>
    </lineage>
</organism>
<evidence type="ECO:0000313" key="2">
    <source>
        <dbReference type="Proteomes" id="UP000292919"/>
    </source>
</evidence>
<dbReference type="InterPro" id="IPR005358">
    <property type="entry name" value="Puta_zinc/iron-chelating_dom"/>
</dbReference>
<dbReference type="EMBL" id="SIXC01000003">
    <property type="protein sequence ID" value="TBH81080.1"/>
    <property type="molecule type" value="Genomic_DNA"/>
</dbReference>
<evidence type="ECO:0000313" key="1">
    <source>
        <dbReference type="EMBL" id="TBH81080.1"/>
    </source>
</evidence>
<proteinExistence type="predicted"/>
<gene>
    <name evidence="1" type="ORF">EB812_03020</name>
</gene>
<dbReference type="RefSeq" id="WP_130957813.1">
    <property type="nucleotide sequence ID" value="NZ_JBHSHA010000020.1"/>
</dbReference>
<dbReference type="Proteomes" id="UP000292919">
    <property type="component" value="Unassembled WGS sequence"/>
</dbReference>
<name>A0A6H3F712_9BACT</name>
<sequence length="258" mass="27421">MTLLEPKAPQGGPVCRRCGTCCLQGGPTLMERDVALLTGGVLALEAMVSLRAGEWARDDVRQLLAPLENERIKVAGLGGSAHPWRCRYYADGAGCTVYGQRPAQCAALYCTDTGPLERLLAAEAPLSRAVALQALAAVPVLPGFPDLRASTRAILADMAAVHEEQSPVRPVLELAARLGYLPRGGRGVRVAATPPPLRHADEQRDALAQISEAARIDAAFRELCQERADLPGALLPFLLGRPLTDLLAEVGLRPAEEA</sequence>
<dbReference type="AlphaFoldDB" id="A0A6H3F712"/>
<keyword evidence="2" id="KW-1185">Reference proteome</keyword>
<accession>A0A6H3F712</accession>
<reference evidence="1 2" key="1">
    <citation type="submission" date="2018-12" db="EMBL/GenBank/DDBJ databases">
        <title>First genome draft of Desulfovibrio legallis sp. nov.</title>
        <authorList>
            <person name="Ben Dhia O."/>
            <person name="Najjari A."/>
            <person name="Ferjani R."/>
            <person name="Fhoula I."/>
            <person name="Fardeau M.-L."/>
            <person name="Boudabbous A."/>
            <person name="Ouzari H.I."/>
        </authorList>
    </citation>
    <scope>NUCLEOTIDE SEQUENCE [LARGE SCALE GENOMIC DNA]</scope>
    <source>
        <strain evidence="1 2">H1T</strain>
    </source>
</reference>
<comment type="caution">
    <text evidence="1">The sequence shown here is derived from an EMBL/GenBank/DDBJ whole genome shotgun (WGS) entry which is preliminary data.</text>
</comment>